<dbReference type="EMBL" id="JBHSXQ010000001">
    <property type="protein sequence ID" value="MFC6904025.1"/>
    <property type="molecule type" value="Genomic_DNA"/>
</dbReference>
<feature type="region of interest" description="Disordered" evidence="1">
    <location>
        <begin position="70"/>
        <end position="106"/>
    </location>
</feature>
<keyword evidence="3" id="KW-1185">Reference proteome</keyword>
<evidence type="ECO:0000313" key="2">
    <source>
        <dbReference type="EMBL" id="MFC6904025.1"/>
    </source>
</evidence>
<reference evidence="2 3" key="1">
    <citation type="journal article" date="2019" name="Int. J. Syst. Evol. Microbiol.">
        <title>The Global Catalogue of Microorganisms (GCM) 10K type strain sequencing project: providing services to taxonomists for standard genome sequencing and annotation.</title>
        <authorList>
            <consortium name="The Broad Institute Genomics Platform"/>
            <consortium name="The Broad Institute Genome Sequencing Center for Infectious Disease"/>
            <person name="Wu L."/>
            <person name="Ma J."/>
        </authorList>
    </citation>
    <scope>NUCLEOTIDE SEQUENCE [LARGE SCALE GENOMIC DNA]</scope>
    <source>
        <strain evidence="2 3">CGMCC 1.3240</strain>
    </source>
</reference>
<evidence type="ECO:0000313" key="3">
    <source>
        <dbReference type="Proteomes" id="UP001596312"/>
    </source>
</evidence>
<name>A0ABD5UY34_9EURY</name>
<dbReference type="RefSeq" id="WP_340602526.1">
    <property type="nucleotide sequence ID" value="NZ_JBBMXV010000001.1"/>
</dbReference>
<accession>A0ABD5UY34</accession>
<organism evidence="2 3">
    <name type="scientific">Halalkalicoccus tibetensis</name>
    <dbReference type="NCBI Taxonomy" id="175632"/>
    <lineage>
        <taxon>Archaea</taxon>
        <taxon>Methanobacteriati</taxon>
        <taxon>Methanobacteriota</taxon>
        <taxon>Stenosarchaea group</taxon>
        <taxon>Halobacteria</taxon>
        <taxon>Halobacteriales</taxon>
        <taxon>Halococcaceae</taxon>
        <taxon>Halalkalicoccus</taxon>
    </lineage>
</organism>
<protein>
    <submittedName>
        <fullName evidence="2">Uncharacterized protein</fullName>
    </submittedName>
</protein>
<gene>
    <name evidence="2" type="ORF">ACFQGH_02295</name>
</gene>
<dbReference type="Proteomes" id="UP001596312">
    <property type="component" value="Unassembled WGS sequence"/>
</dbReference>
<comment type="caution">
    <text evidence="2">The sequence shown here is derived from an EMBL/GenBank/DDBJ whole genome shotgun (WGS) entry which is preliminary data.</text>
</comment>
<dbReference type="AlphaFoldDB" id="A0ABD5UY34"/>
<feature type="compositionally biased region" description="Basic and acidic residues" evidence="1">
    <location>
        <begin position="74"/>
        <end position="106"/>
    </location>
</feature>
<evidence type="ECO:0000256" key="1">
    <source>
        <dbReference type="SAM" id="MobiDB-lite"/>
    </source>
</evidence>
<sequence length="106" mass="11616">MVGIDFRPAGKRVLIAFAVCLLVLPPLSTYFGARYAVLASAIVLGTFVALSARSADGSDGSVWNAIPDRQYGGRHVESGGLTREEQERSIEEVQRQAEETMEHHER</sequence>
<proteinExistence type="predicted"/>